<name>A0AAD6CYL9_9EURO</name>
<comment type="caution">
    <text evidence="2">The sequence shown here is derived from an EMBL/GenBank/DDBJ whole genome shotgun (WGS) entry which is preliminary data.</text>
</comment>
<protein>
    <submittedName>
        <fullName evidence="2">Uncharacterized protein</fullName>
    </submittedName>
</protein>
<dbReference type="AlphaFoldDB" id="A0AAD6CYL9"/>
<proteinExistence type="predicted"/>
<organism evidence="2 3">
    <name type="scientific">Penicillium frequentans</name>
    <dbReference type="NCBI Taxonomy" id="3151616"/>
    <lineage>
        <taxon>Eukaryota</taxon>
        <taxon>Fungi</taxon>
        <taxon>Dikarya</taxon>
        <taxon>Ascomycota</taxon>
        <taxon>Pezizomycotina</taxon>
        <taxon>Eurotiomycetes</taxon>
        <taxon>Eurotiomycetidae</taxon>
        <taxon>Eurotiales</taxon>
        <taxon>Aspergillaceae</taxon>
        <taxon>Penicillium</taxon>
    </lineage>
</organism>
<keyword evidence="3" id="KW-1185">Reference proteome</keyword>
<dbReference type="EMBL" id="JAQIZZ010000003">
    <property type="protein sequence ID" value="KAJ5545780.1"/>
    <property type="molecule type" value="Genomic_DNA"/>
</dbReference>
<feature type="compositionally biased region" description="Basic and acidic residues" evidence="1">
    <location>
        <begin position="1"/>
        <end position="16"/>
    </location>
</feature>
<evidence type="ECO:0000313" key="2">
    <source>
        <dbReference type="EMBL" id="KAJ5545780.1"/>
    </source>
</evidence>
<dbReference type="Proteomes" id="UP001220324">
    <property type="component" value="Unassembled WGS sequence"/>
</dbReference>
<sequence>MRDDYTGWEKFSHPDPDEADPPTADEINILREFVENYGMPNAIPTGDAARFIMSLRNEDSLIKERGSQGVDKGERVSWLLWDAAIEMPRYQPAILKLVETI</sequence>
<gene>
    <name evidence="2" type="ORF">N7494_003365</name>
</gene>
<evidence type="ECO:0000313" key="3">
    <source>
        <dbReference type="Proteomes" id="UP001220324"/>
    </source>
</evidence>
<evidence type="ECO:0000256" key="1">
    <source>
        <dbReference type="SAM" id="MobiDB-lite"/>
    </source>
</evidence>
<feature type="region of interest" description="Disordered" evidence="1">
    <location>
        <begin position="1"/>
        <end position="23"/>
    </location>
</feature>
<accession>A0AAD6CYL9</accession>
<reference evidence="2 3" key="1">
    <citation type="journal article" date="2023" name="IMA Fungus">
        <title>Comparative genomic study of the Penicillium genus elucidates a diverse pangenome and 15 lateral gene transfer events.</title>
        <authorList>
            <person name="Petersen C."/>
            <person name="Sorensen T."/>
            <person name="Nielsen M.R."/>
            <person name="Sondergaard T.E."/>
            <person name="Sorensen J.L."/>
            <person name="Fitzpatrick D.A."/>
            <person name="Frisvad J.C."/>
            <person name="Nielsen K.L."/>
        </authorList>
    </citation>
    <scope>NUCLEOTIDE SEQUENCE [LARGE SCALE GENOMIC DNA]</scope>
    <source>
        <strain evidence="2 3">IBT 35679</strain>
    </source>
</reference>